<dbReference type="NCBIfam" id="TIGR00121">
    <property type="entry name" value="birA_ligase"/>
    <property type="match status" value="1"/>
</dbReference>
<evidence type="ECO:0000313" key="4">
    <source>
        <dbReference type="EMBL" id="KAH3728852.1"/>
    </source>
</evidence>
<dbReference type="Pfam" id="PF03099">
    <property type="entry name" value="BPL_LplA_LipB"/>
    <property type="match status" value="1"/>
</dbReference>
<feature type="domain" description="BPL/LPL catalytic" evidence="3">
    <location>
        <begin position="603"/>
        <end position="801"/>
    </location>
</feature>
<evidence type="ECO:0000256" key="1">
    <source>
        <dbReference type="ARBA" id="ARBA00009934"/>
    </source>
</evidence>
<dbReference type="InterPro" id="IPR045864">
    <property type="entry name" value="aa-tRNA-synth_II/BPL/LPL"/>
</dbReference>
<evidence type="ECO:0000256" key="2">
    <source>
        <dbReference type="ARBA" id="ARBA00022598"/>
    </source>
</evidence>
<dbReference type="AlphaFoldDB" id="A0A9D4CPL0"/>
<dbReference type="PANTHER" id="PTHR12835">
    <property type="entry name" value="BIOTIN PROTEIN LIGASE"/>
    <property type="match status" value="1"/>
</dbReference>
<comment type="similarity">
    <text evidence="1">Belongs to the biotin--protein ligase family.</text>
</comment>
<dbReference type="Pfam" id="PF02237">
    <property type="entry name" value="BPL_C"/>
    <property type="match status" value="1"/>
</dbReference>
<sequence>MIISIGYVLLLLFRSWSEKRRRNMFALAIKKGLGSKGNVFIQRLGTGQAESRAQDVVRSSLVRSTGPLTETTLMEGARNLVISSLHPMLIINLHEWTEYLHARDAEPADEDCITVLIEASRPGDAGKFLQHELSVASSYKVHLLTLGTMQAWHSGVPFGMVMRCSLDSLVTMAMAMNDDTLTMDEDLEVHSVMTIATEGKPSNLFSPEITVTDVPAPDEREKKTTEVLPDQRPMKDKVLASFITKHNDQISETWSNESLASASSVGRMDMLDMSERGSVDGEYAASFAESGAGERLSELDPTENVQAFSIEDNLKFSSVPKPPNVLVYTGKIDSVRKFEKARAVLQQCLCPERYVIYHLKHEDIETVPWIENTALLVLATKKKYTDSGSVFMDFFRSGGRIISFGCGFDADIVGQTLIHPESWITQLTYSIWSDVSLISGSYTYNVDDVKVDGCTVMPLGYDKEQRVSIVKVTVERKDVVGCAILSQVLLDKGAGDLGVTPEIFNTLKKSNPERFEIIMDLLTSLGMECTTQEHPVLTPAKLLAKSPEIKSSFMESIKDRLSSGILKFGGQSLHFTDEERIPVQENLLPVQTASEKPDTFNIDCYLDNLSTQSLGNMVFFVEVVPTTMTILDGLLFSVPDNVGLLAIARQQTSGKGRGGNSWLSPVGCAMFSLHVRVPLESPLGRAVSFLQHITALAVVNSVCGLPGYQDFDLRLKWPNDIYYGAQMKLGGIIVKSTIMDGLIHATIGCGFNVDNSNPTICINDLVDLTNQAQGRDLPRLTTEQLIGRTVSQIEALIDRFQREGMDSFRQQYYARWLHSNSVVRLQTDGDQEVTVRGLDEYGYLLVETSSGETISVQPDGNSFDMMKNLITLKHR</sequence>
<dbReference type="Gene3D" id="3.30.930.10">
    <property type="entry name" value="Bira Bifunctional Protein, Domain 2"/>
    <property type="match status" value="1"/>
</dbReference>
<reference evidence="4" key="1">
    <citation type="journal article" date="2019" name="bioRxiv">
        <title>The Genome of the Zebra Mussel, Dreissena polymorpha: A Resource for Invasive Species Research.</title>
        <authorList>
            <person name="McCartney M.A."/>
            <person name="Auch B."/>
            <person name="Kono T."/>
            <person name="Mallez S."/>
            <person name="Zhang Y."/>
            <person name="Obille A."/>
            <person name="Becker A."/>
            <person name="Abrahante J.E."/>
            <person name="Garbe J."/>
            <person name="Badalamenti J.P."/>
            <person name="Herman A."/>
            <person name="Mangelson H."/>
            <person name="Liachko I."/>
            <person name="Sullivan S."/>
            <person name="Sone E.D."/>
            <person name="Koren S."/>
            <person name="Silverstein K.A.T."/>
            <person name="Beckman K.B."/>
            <person name="Gohl D.M."/>
        </authorList>
    </citation>
    <scope>NUCLEOTIDE SEQUENCE</scope>
    <source>
        <strain evidence="4">Duluth1</strain>
        <tissue evidence="4">Whole animal</tissue>
    </source>
</reference>
<dbReference type="Proteomes" id="UP000828390">
    <property type="component" value="Unassembled WGS sequence"/>
</dbReference>
<dbReference type="InterPro" id="IPR003142">
    <property type="entry name" value="BPL_C"/>
</dbReference>
<gene>
    <name evidence="4" type="ORF">DPMN_054814</name>
</gene>
<dbReference type="InterPro" id="IPR004143">
    <property type="entry name" value="BPL_LPL_catalytic"/>
</dbReference>
<dbReference type="EMBL" id="JAIWYP010000012">
    <property type="protein sequence ID" value="KAH3728852.1"/>
    <property type="molecule type" value="Genomic_DNA"/>
</dbReference>
<organism evidence="4 5">
    <name type="scientific">Dreissena polymorpha</name>
    <name type="common">Zebra mussel</name>
    <name type="synonym">Mytilus polymorpha</name>
    <dbReference type="NCBI Taxonomy" id="45954"/>
    <lineage>
        <taxon>Eukaryota</taxon>
        <taxon>Metazoa</taxon>
        <taxon>Spiralia</taxon>
        <taxon>Lophotrochozoa</taxon>
        <taxon>Mollusca</taxon>
        <taxon>Bivalvia</taxon>
        <taxon>Autobranchia</taxon>
        <taxon>Heteroconchia</taxon>
        <taxon>Euheterodonta</taxon>
        <taxon>Imparidentia</taxon>
        <taxon>Neoheterodontei</taxon>
        <taxon>Myida</taxon>
        <taxon>Dreissenoidea</taxon>
        <taxon>Dreissenidae</taxon>
        <taxon>Dreissena</taxon>
    </lineage>
</organism>
<comment type="caution">
    <text evidence="4">The sequence shown here is derived from an EMBL/GenBank/DDBJ whole genome shotgun (WGS) entry which is preliminary data.</text>
</comment>
<reference evidence="4" key="2">
    <citation type="submission" date="2020-11" db="EMBL/GenBank/DDBJ databases">
        <authorList>
            <person name="McCartney M.A."/>
            <person name="Auch B."/>
            <person name="Kono T."/>
            <person name="Mallez S."/>
            <person name="Becker A."/>
            <person name="Gohl D.M."/>
            <person name="Silverstein K.A.T."/>
            <person name="Koren S."/>
            <person name="Bechman K.B."/>
            <person name="Herman A."/>
            <person name="Abrahante J.E."/>
            <person name="Garbe J."/>
        </authorList>
    </citation>
    <scope>NUCLEOTIDE SEQUENCE</scope>
    <source>
        <strain evidence="4">Duluth1</strain>
        <tissue evidence="4">Whole animal</tissue>
    </source>
</reference>
<dbReference type="SUPFAM" id="SSF55681">
    <property type="entry name" value="Class II aaRS and biotin synthetases"/>
    <property type="match status" value="1"/>
</dbReference>
<dbReference type="PANTHER" id="PTHR12835:SF5">
    <property type="entry name" value="BIOTIN--PROTEIN LIGASE"/>
    <property type="match status" value="1"/>
</dbReference>
<proteinExistence type="inferred from homology"/>
<keyword evidence="2" id="KW-0436">Ligase</keyword>
<dbReference type="GO" id="GO:0004077">
    <property type="term" value="F:biotin--[biotin carboxyl-carrier protein] ligase activity"/>
    <property type="evidence" value="ECO:0007669"/>
    <property type="project" value="InterPro"/>
</dbReference>
<evidence type="ECO:0000259" key="3">
    <source>
        <dbReference type="PROSITE" id="PS51733"/>
    </source>
</evidence>
<keyword evidence="5" id="KW-1185">Reference proteome</keyword>
<accession>A0A9D4CPL0</accession>
<evidence type="ECO:0000313" key="5">
    <source>
        <dbReference type="Proteomes" id="UP000828390"/>
    </source>
</evidence>
<dbReference type="GO" id="GO:0005737">
    <property type="term" value="C:cytoplasm"/>
    <property type="evidence" value="ECO:0007669"/>
    <property type="project" value="TreeGrafter"/>
</dbReference>
<dbReference type="InterPro" id="IPR004408">
    <property type="entry name" value="Biotin_CoA_COase_ligase"/>
</dbReference>
<dbReference type="CDD" id="cd16442">
    <property type="entry name" value="BPL"/>
    <property type="match status" value="1"/>
</dbReference>
<name>A0A9D4CPL0_DREPO</name>
<protein>
    <recommendedName>
        <fullName evidence="3">BPL/LPL catalytic domain-containing protein</fullName>
    </recommendedName>
</protein>
<dbReference type="OrthoDB" id="10250105at2759"/>
<dbReference type="PROSITE" id="PS51733">
    <property type="entry name" value="BPL_LPL_CATALYTIC"/>
    <property type="match status" value="1"/>
</dbReference>